<dbReference type="PANTHER" id="PTHR21600">
    <property type="entry name" value="MITOCHONDRIAL RNA PSEUDOURIDINE SYNTHASE"/>
    <property type="match status" value="1"/>
</dbReference>
<protein>
    <recommendedName>
        <fullName evidence="5">Pseudouridine synthase</fullName>
        <ecNumber evidence="5">5.4.99.-</ecNumber>
    </recommendedName>
</protein>
<keyword evidence="8" id="KW-1185">Reference proteome</keyword>
<dbReference type="SUPFAM" id="SSF55174">
    <property type="entry name" value="Alpha-L RNA-binding motif"/>
    <property type="match status" value="1"/>
</dbReference>
<reference evidence="7" key="2">
    <citation type="journal article" date="2023" name="ISME Commun">
        <title>Characterization of a bloom-associated alphaproteobacterial lineage, 'Candidatus Phycosocius': insights into freshwater algal-bacterial interactions.</title>
        <authorList>
            <person name="Tanabe Y."/>
            <person name="Yamaguchi H."/>
            <person name="Yoshida M."/>
            <person name="Kai A."/>
            <person name="Okazaki Y."/>
        </authorList>
    </citation>
    <scope>NUCLEOTIDE SEQUENCE</scope>
    <source>
        <strain evidence="7">BOTRYCO-1</strain>
    </source>
</reference>
<proteinExistence type="inferred from homology"/>
<dbReference type="RefSeq" id="WP_284360378.1">
    <property type="nucleotide sequence ID" value="NZ_BPFZ01000010.1"/>
</dbReference>
<evidence type="ECO:0000256" key="1">
    <source>
        <dbReference type="ARBA" id="ARBA00010876"/>
    </source>
</evidence>
<evidence type="ECO:0000256" key="2">
    <source>
        <dbReference type="ARBA" id="ARBA00023235"/>
    </source>
</evidence>
<feature type="domain" description="RNA-binding S4" evidence="6">
    <location>
        <begin position="33"/>
        <end position="94"/>
    </location>
</feature>
<dbReference type="InterPro" id="IPR020103">
    <property type="entry name" value="PsdUridine_synth_cat_dom_sf"/>
</dbReference>
<evidence type="ECO:0000313" key="8">
    <source>
        <dbReference type="Proteomes" id="UP001161064"/>
    </source>
</evidence>
<dbReference type="CDD" id="cd02869">
    <property type="entry name" value="PseudoU_synth_RluA_like"/>
    <property type="match status" value="1"/>
</dbReference>
<dbReference type="InterPro" id="IPR036986">
    <property type="entry name" value="S4_RNA-bd_sf"/>
</dbReference>
<keyword evidence="4" id="KW-0694">RNA-binding</keyword>
<comment type="catalytic activity">
    <reaction evidence="3">
        <text>uridine(1911/1915/1917) in 23S rRNA = pseudouridine(1911/1915/1917) in 23S rRNA</text>
        <dbReference type="Rhea" id="RHEA:42524"/>
        <dbReference type="Rhea" id="RHEA-COMP:10097"/>
        <dbReference type="Rhea" id="RHEA-COMP:10098"/>
        <dbReference type="ChEBI" id="CHEBI:65314"/>
        <dbReference type="ChEBI" id="CHEBI:65315"/>
        <dbReference type="EC" id="5.4.99.23"/>
    </reaction>
</comment>
<reference evidence="7" key="1">
    <citation type="submission" date="2021-05" db="EMBL/GenBank/DDBJ databases">
        <authorList>
            <person name="Tanabe Y."/>
        </authorList>
    </citation>
    <scope>NUCLEOTIDE SEQUENCE</scope>
    <source>
        <strain evidence="7">BOTRYCO-1</strain>
    </source>
</reference>
<sequence>MDEEDLGELDDGEALTLGAHHHDVVVPQEAAGERLDKFLSEQFPALSRSRLKHLIEAARVYRDGVKELNVSAKVKAGAHYRLLVPPPEPAEPQPENIPLSILYEDAHVLVVDKPAGLSVHPAPGNWTGTLVNAVLWHAGESLKHVGATGRPGIVHRLDMDTSGVMVVCKSEFALSSLGRQFQDRTIARRYRAFGVGQPKSPWGKTGRIDARLARDPRDRKRMAVVPETAKAGKTAATNYEIVTRFGIGLQGNAGAAATEMICVLESGRTHQIRVHMAHLGVPLIGDQVYGDTKAARALQSALPETAQLKRQALHAEMLAFTHPATSERMSFQSELPLDLMALRAALSDL</sequence>
<evidence type="ECO:0000256" key="5">
    <source>
        <dbReference type="RuleBase" id="RU362028"/>
    </source>
</evidence>
<organism evidence="7 8">
    <name type="scientific">Candidatus Phycosocius spiralis</name>
    <dbReference type="NCBI Taxonomy" id="2815099"/>
    <lineage>
        <taxon>Bacteria</taxon>
        <taxon>Pseudomonadati</taxon>
        <taxon>Pseudomonadota</taxon>
        <taxon>Alphaproteobacteria</taxon>
        <taxon>Caulobacterales</taxon>
        <taxon>Caulobacterales incertae sedis</taxon>
        <taxon>Candidatus Phycosocius</taxon>
    </lineage>
</organism>
<dbReference type="Gene3D" id="3.10.290.10">
    <property type="entry name" value="RNA-binding S4 domain"/>
    <property type="match status" value="1"/>
</dbReference>
<gene>
    <name evidence="7" type="ORF">PsB1_1614</name>
</gene>
<dbReference type="EMBL" id="BPFZ01000010">
    <property type="protein sequence ID" value="GIU67460.1"/>
    <property type="molecule type" value="Genomic_DNA"/>
</dbReference>
<dbReference type="InterPro" id="IPR006145">
    <property type="entry name" value="PsdUridine_synth_RsuA/RluA"/>
</dbReference>
<comment type="function">
    <text evidence="5">Responsible for synthesis of pseudouridine from uracil.</text>
</comment>
<dbReference type="Gene3D" id="3.30.2350.10">
    <property type="entry name" value="Pseudouridine synthase"/>
    <property type="match status" value="1"/>
</dbReference>
<dbReference type="PROSITE" id="PS50889">
    <property type="entry name" value="S4"/>
    <property type="match status" value="1"/>
</dbReference>
<dbReference type="EC" id="5.4.99.-" evidence="5"/>
<dbReference type="InterPro" id="IPR002942">
    <property type="entry name" value="S4_RNA-bd"/>
</dbReference>
<dbReference type="SUPFAM" id="SSF55120">
    <property type="entry name" value="Pseudouridine synthase"/>
    <property type="match status" value="1"/>
</dbReference>
<dbReference type="InterPro" id="IPR050188">
    <property type="entry name" value="RluA_PseudoU_synthase"/>
</dbReference>
<dbReference type="SMART" id="SM00363">
    <property type="entry name" value="S4"/>
    <property type="match status" value="1"/>
</dbReference>
<accession>A0ABQ4PX03</accession>
<evidence type="ECO:0000259" key="6">
    <source>
        <dbReference type="SMART" id="SM00363"/>
    </source>
</evidence>
<evidence type="ECO:0000256" key="3">
    <source>
        <dbReference type="ARBA" id="ARBA00036882"/>
    </source>
</evidence>
<evidence type="ECO:0000256" key="4">
    <source>
        <dbReference type="PROSITE-ProRule" id="PRU00182"/>
    </source>
</evidence>
<dbReference type="InterPro" id="IPR006224">
    <property type="entry name" value="PsdUridine_synth_RluA-like_CS"/>
</dbReference>
<dbReference type="PANTHER" id="PTHR21600:SF44">
    <property type="entry name" value="RIBOSOMAL LARGE SUBUNIT PSEUDOURIDINE SYNTHASE D"/>
    <property type="match status" value="1"/>
</dbReference>
<dbReference type="Pfam" id="PF00849">
    <property type="entry name" value="PseudoU_synth_2"/>
    <property type="match status" value="1"/>
</dbReference>
<dbReference type="InterPro" id="IPR006225">
    <property type="entry name" value="PsdUridine_synth_RluC/D"/>
</dbReference>
<dbReference type="Proteomes" id="UP001161064">
    <property type="component" value="Unassembled WGS sequence"/>
</dbReference>
<comment type="similarity">
    <text evidence="1 5">Belongs to the pseudouridine synthase RluA family.</text>
</comment>
<dbReference type="Pfam" id="PF01479">
    <property type="entry name" value="S4"/>
    <property type="match status" value="1"/>
</dbReference>
<comment type="caution">
    <text evidence="7">The sequence shown here is derived from an EMBL/GenBank/DDBJ whole genome shotgun (WGS) entry which is preliminary data.</text>
</comment>
<dbReference type="NCBIfam" id="TIGR00005">
    <property type="entry name" value="rluA_subfam"/>
    <property type="match status" value="1"/>
</dbReference>
<dbReference type="PROSITE" id="PS01129">
    <property type="entry name" value="PSI_RLU"/>
    <property type="match status" value="1"/>
</dbReference>
<name>A0ABQ4PX03_9PROT</name>
<keyword evidence="2 5" id="KW-0413">Isomerase</keyword>
<dbReference type="CDD" id="cd00165">
    <property type="entry name" value="S4"/>
    <property type="match status" value="1"/>
</dbReference>
<evidence type="ECO:0000313" key="7">
    <source>
        <dbReference type="EMBL" id="GIU67460.1"/>
    </source>
</evidence>
<comment type="catalytic activity">
    <reaction evidence="5">
        <text>a uridine in RNA = a pseudouridine in RNA</text>
        <dbReference type="Rhea" id="RHEA:48348"/>
        <dbReference type="Rhea" id="RHEA-COMP:12068"/>
        <dbReference type="Rhea" id="RHEA-COMP:12069"/>
        <dbReference type="ChEBI" id="CHEBI:65314"/>
        <dbReference type="ChEBI" id="CHEBI:65315"/>
    </reaction>
</comment>